<dbReference type="InterPro" id="IPR013078">
    <property type="entry name" value="His_Pase_superF_clade-1"/>
</dbReference>
<name>A0A179FWA2_METCM</name>
<dbReference type="PANTHER" id="PTHR48100:SF54">
    <property type="entry name" value="PHOSPHATASE SPAC5H10.03-RELATED"/>
    <property type="match status" value="1"/>
</dbReference>
<organism evidence="2 3">
    <name type="scientific">Pochonia chlamydosporia 170</name>
    <dbReference type="NCBI Taxonomy" id="1380566"/>
    <lineage>
        <taxon>Eukaryota</taxon>
        <taxon>Fungi</taxon>
        <taxon>Dikarya</taxon>
        <taxon>Ascomycota</taxon>
        <taxon>Pezizomycotina</taxon>
        <taxon>Sordariomycetes</taxon>
        <taxon>Hypocreomycetidae</taxon>
        <taxon>Hypocreales</taxon>
        <taxon>Clavicipitaceae</taxon>
        <taxon>Pochonia</taxon>
    </lineage>
</organism>
<proteinExistence type="predicted"/>
<evidence type="ECO:0000313" key="2">
    <source>
        <dbReference type="EMBL" id="OAQ69935.1"/>
    </source>
</evidence>
<feature type="region of interest" description="Disordered" evidence="1">
    <location>
        <begin position="206"/>
        <end position="226"/>
    </location>
</feature>
<comment type="caution">
    <text evidence="2">The sequence shown here is derived from an EMBL/GenBank/DDBJ whole genome shotgun (WGS) entry which is preliminary data.</text>
</comment>
<evidence type="ECO:0000256" key="1">
    <source>
        <dbReference type="SAM" id="MobiDB-lite"/>
    </source>
</evidence>
<dbReference type="Gene3D" id="3.40.50.1240">
    <property type="entry name" value="Phosphoglycerate mutase-like"/>
    <property type="match status" value="1"/>
</dbReference>
<dbReference type="GO" id="GO:0005737">
    <property type="term" value="C:cytoplasm"/>
    <property type="evidence" value="ECO:0007669"/>
    <property type="project" value="TreeGrafter"/>
</dbReference>
<dbReference type="Proteomes" id="UP000078397">
    <property type="component" value="Unassembled WGS sequence"/>
</dbReference>
<dbReference type="PANTHER" id="PTHR48100">
    <property type="entry name" value="BROAD-SPECIFICITY PHOSPHATASE YOR283W-RELATED"/>
    <property type="match status" value="1"/>
</dbReference>
<reference evidence="2 3" key="1">
    <citation type="journal article" date="2016" name="PLoS Pathog.">
        <title>Biosynthesis of antibiotic leucinostatins in bio-control fungus Purpureocillium lilacinum and their inhibition on phytophthora revealed by genome mining.</title>
        <authorList>
            <person name="Wang G."/>
            <person name="Liu Z."/>
            <person name="Lin R."/>
            <person name="Li E."/>
            <person name="Mao Z."/>
            <person name="Ling J."/>
            <person name="Yang Y."/>
            <person name="Yin W.B."/>
            <person name="Xie B."/>
        </authorList>
    </citation>
    <scope>NUCLEOTIDE SEQUENCE [LARGE SCALE GENOMIC DNA]</scope>
    <source>
        <strain evidence="2">170</strain>
    </source>
</reference>
<dbReference type="SMART" id="SM00855">
    <property type="entry name" value="PGAM"/>
    <property type="match status" value="1"/>
</dbReference>
<dbReference type="CDD" id="cd07067">
    <property type="entry name" value="HP_PGM_like"/>
    <property type="match status" value="1"/>
</dbReference>
<dbReference type="SUPFAM" id="SSF53254">
    <property type="entry name" value="Phosphoglycerate mutase-like"/>
    <property type="match status" value="1"/>
</dbReference>
<keyword evidence="3" id="KW-1185">Reference proteome</keyword>
<dbReference type="OrthoDB" id="496981at2759"/>
<dbReference type="EMBL" id="LSBJ02000002">
    <property type="protein sequence ID" value="OAQ69935.1"/>
    <property type="molecule type" value="Genomic_DNA"/>
</dbReference>
<dbReference type="Pfam" id="PF00300">
    <property type="entry name" value="His_Phos_1"/>
    <property type="match status" value="1"/>
</dbReference>
<dbReference type="InterPro" id="IPR050275">
    <property type="entry name" value="PGM_Phosphatase"/>
</dbReference>
<dbReference type="AlphaFoldDB" id="A0A179FWA2"/>
<dbReference type="GeneID" id="28846121"/>
<sequence length="244" mass="27230">MPPIIHIVRHAQGLHNVFPGNDALVDPELTPTGIAQCASLRASFPHHAQLTLLAASPMRRALQTCLHAFSNDTLAPVRAIDLLQETSDAPNDTGSSVDVLRAEFGDTVDFSSVSPSWTDKSEGSFFAPEIEKVVERARVTRRSLKEILGDGDGQAVCVSHGGYVHFLTDDWEGVSLQRRSTWANCDYRSYQFVDGGSNEVKLRETDESWRRRKGHQARPTDEEQAAWREQVFEDFGPHMRYKGP</sequence>
<dbReference type="InterPro" id="IPR029033">
    <property type="entry name" value="His_PPase_superfam"/>
</dbReference>
<dbReference type="GO" id="GO:0016791">
    <property type="term" value="F:phosphatase activity"/>
    <property type="evidence" value="ECO:0007669"/>
    <property type="project" value="TreeGrafter"/>
</dbReference>
<dbReference type="RefSeq" id="XP_018146472.1">
    <property type="nucleotide sequence ID" value="XM_018282127.1"/>
</dbReference>
<evidence type="ECO:0000313" key="3">
    <source>
        <dbReference type="Proteomes" id="UP000078397"/>
    </source>
</evidence>
<gene>
    <name evidence="2" type="ORF">VFPPC_02485</name>
</gene>
<protein>
    <submittedName>
        <fullName evidence="2">Phosphoglycerate mutase family protein</fullName>
    </submittedName>
</protein>
<dbReference type="KEGG" id="pchm:VFPPC_02485"/>
<accession>A0A179FWA2</accession>